<organism evidence="7 8">
    <name type="scientific">Clunio marinus</name>
    <dbReference type="NCBI Taxonomy" id="568069"/>
    <lineage>
        <taxon>Eukaryota</taxon>
        <taxon>Metazoa</taxon>
        <taxon>Ecdysozoa</taxon>
        <taxon>Arthropoda</taxon>
        <taxon>Hexapoda</taxon>
        <taxon>Insecta</taxon>
        <taxon>Pterygota</taxon>
        <taxon>Neoptera</taxon>
        <taxon>Endopterygota</taxon>
        <taxon>Diptera</taxon>
        <taxon>Nematocera</taxon>
        <taxon>Chironomoidea</taxon>
        <taxon>Chironomidae</taxon>
        <taxon>Clunio</taxon>
    </lineage>
</organism>
<sequence>KALFLRSRTSSCIFAEGNIFLFFLFSSFRSVLFGRPLCQLSFGVFVIQSLTMSVKKLCSQVIKQTNLSFIRRKYFSSSKQIFNTHLPNQVQHTQYSQALGSLTKDQAHDLVFRLNDEERTLLMKTLEQFNVKLEKDGLTSQLASSKWRSRFGRPTKIDPNLGEVVGGVYCKMPEDWLQNKIAAATPPPKTNDLLKLCLINSLPFVGFGFLDNFTMIIAGDYIEHSLGLIMTISTMAAAALGNTISDVLGIGSAVYVERFVEIIGVKAPDLSPIQLEMKSARRASNMGRVLGITVGCLLGMLPLIFMKHEKSEKDVEKDKKDAKKENTSAPSPQVK</sequence>
<gene>
    <name evidence="7" type="ORF">CLUMA_CG005014</name>
</gene>
<feature type="region of interest" description="Disordered" evidence="5">
    <location>
        <begin position="312"/>
        <end position="335"/>
    </location>
</feature>
<dbReference type="PANTHER" id="PTHR21706:SF15">
    <property type="entry name" value="TRANSMEMBRANE PROTEIN 65"/>
    <property type="match status" value="1"/>
</dbReference>
<dbReference type="Proteomes" id="UP000183832">
    <property type="component" value="Unassembled WGS sequence"/>
</dbReference>
<accession>A0A1J1HVF7</accession>
<protein>
    <submittedName>
        <fullName evidence="7">CLUMA_CG005014, isoform A</fullName>
    </submittedName>
</protein>
<dbReference type="PANTHER" id="PTHR21706">
    <property type="entry name" value="TRANSMEMBRANE PROTEIN 65"/>
    <property type="match status" value="1"/>
</dbReference>
<keyword evidence="4 6" id="KW-0472">Membrane</keyword>
<feature type="non-terminal residue" evidence="7">
    <location>
        <position position="1"/>
    </location>
</feature>
<dbReference type="GO" id="GO:0016020">
    <property type="term" value="C:membrane"/>
    <property type="evidence" value="ECO:0007669"/>
    <property type="project" value="UniProtKB-SubCell"/>
</dbReference>
<dbReference type="EMBL" id="CVRI01000020">
    <property type="protein sequence ID" value="CRK91340.1"/>
    <property type="molecule type" value="Genomic_DNA"/>
</dbReference>
<dbReference type="Pfam" id="PF10507">
    <property type="entry name" value="TMEM65"/>
    <property type="match status" value="1"/>
</dbReference>
<feature type="transmembrane region" description="Helical" evidence="6">
    <location>
        <begin position="286"/>
        <end position="305"/>
    </location>
</feature>
<dbReference type="GO" id="GO:0005739">
    <property type="term" value="C:mitochondrion"/>
    <property type="evidence" value="ECO:0007669"/>
    <property type="project" value="TreeGrafter"/>
</dbReference>
<dbReference type="AlphaFoldDB" id="A0A1J1HVF7"/>
<evidence type="ECO:0000313" key="8">
    <source>
        <dbReference type="Proteomes" id="UP000183832"/>
    </source>
</evidence>
<feature type="compositionally biased region" description="Basic and acidic residues" evidence="5">
    <location>
        <begin position="312"/>
        <end position="326"/>
    </location>
</feature>
<reference evidence="7 8" key="1">
    <citation type="submission" date="2015-04" db="EMBL/GenBank/DDBJ databases">
        <authorList>
            <person name="Syromyatnikov M.Y."/>
            <person name="Popov V.N."/>
        </authorList>
    </citation>
    <scope>NUCLEOTIDE SEQUENCE [LARGE SCALE GENOMIC DNA]</scope>
</reference>
<dbReference type="InterPro" id="IPR019537">
    <property type="entry name" value="TMEM65"/>
</dbReference>
<evidence type="ECO:0000256" key="6">
    <source>
        <dbReference type="SAM" id="Phobius"/>
    </source>
</evidence>
<name>A0A1J1HVF7_9DIPT</name>
<evidence type="ECO:0000256" key="1">
    <source>
        <dbReference type="ARBA" id="ARBA00004141"/>
    </source>
</evidence>
<dbReference type="OrthoDB" id="430821at2759"/>
<keyword evidence="2 6" id="KW-0812">Transmembrane</keyword>
<dbReference type="STRING" id="568069.A0A1J1HVF7"/>
<comment type="subcellular location">
    <subcellularLocation>
        <location evidence="1">Membrane</location>
        <topology evidence="1">Multi-pass membrane protein</topology>
    </subcellularLocation>
</comment>
<keyword evidence="8" id="KW-1185">Reference proteome</keyword>
<evidence type="ECO:0000256" key="2">
    <source>
        <dbReference type="ARBA" id="ARBA00022692"/>
    </source>
</evidence>
<keyword evidence="3 6" id="KW-1133">Transmembrane helix</keyword>
<evidence type="ECO:0000256" key="5">
    <source>
        <dbReference type="SAM" id="MobiDB-lite"/>
    </source>
</evidence>
<evidence type="ECO:0000256" key="3">
    <source>
        <dbReference type="ARBA" id="ARBA00022989"/>
    </source>
</evidence>
<evidence type="ECO:0000256" key="4">
    <source>
        <dbReference type="ARBA" id="ARBA00023136"/>
    </source>
</evidence>
<proteinExistence type="predicted"/>
<evidence type="ECO:0000313" key="7">
    <source>
        <dbReference type="EMBL" id="CRK91340.1"/>
    </source>
</evidence>